<dbReference type="AlphaFoldDB" id="A0AAD6M433"/>
<sequence>MNKKKGRWWISFVAGFSYFLDLIVHIFFSRNFGSLSLSFFFFASNGSGSARKEGDQKLTRSSLIFQRKSVQSFLADRDSYLACQDSTKPSYQHITRY</sequence>
<dbReference type="EMBL" id="JAQIZT010000011">
    <property type="protein sequence ID" value="KAJ6978613.1"/>
    <property type="molecule type" value="Genomic_DNA"/>
</dbReference>
<feature type="transmembrane region" description="Helical" evidence="1">
    <location>
        <begin position="6"/>
        <end position="28"/>
    </location>
</feature>
<protein>
    <submittedName>
        <fullName evidence="2">Uncharacterized protein</fullName>
    </submittedName>
</protein>
<keyword evidence="1" id="KW-1133">Transmembrane helix</keyword>
<keyword evidence="1" id="KW-0812">Transmembrane</keyword>
<name>A0AAD6M433_9ROSI</name>
<keyword evidence="3" id="KW-1185">Reference proteome</keyword>
<proteinExistence type="predicted"/>
<organism evidence="2 3">
    <name type="scientific">Populus alba x Populus x berolinensis</name>
    <dbReference type="NCBI Taxonomy" id="444605"/>
    <lineage>
        <taxon>Eukaryota</taxon>
        <taxon>Viridiplantae</taxon>
        <taxon>Streptophyta</taxon>
        <taxon>Embryophyta</taxon>
        <taxon>Tracheophyta</taxon>
        <taxon>Spermatophyta</taxon>
        <taxon>Magnoliopsida</taxon>
        <taxon>eudicotyledons</taxon>
        <taxon>Gunneridae</taxon>
        <taxon>Pentapetalae</taxon>
        <taxon>rosids</taxon>
        <taxon>fabids</taxon>
        <taxon>Malpighiales</taxon>
        <taxon>Salicaceae</taxon>
        <taxon>Saliceae</taxon>
        <taxon>Populus</taxon>
    </lineage>
</organism>
<evidence type="ECO:0000256" key="1">
    <source>
        <dbReference type="SAM" id="Phobius"/>
    </source>
</evidence>
<dbReference type="Proteomes" id="UP001164929">
    <property type="component" value="Chromosome 11"/>
</dbReference>
<gene>
    <name evidence="2" type="ORF">NC653_026904</name>
</gene>
<comment type="caution">
    <text evidence="2">The sequence shown here is derived from an EMBL/GenBank/DDBJ whole genome shotgun (WGS) entry which is preliminary data.</text>
</comment>
<keyword evidence="1" id="KW-0472">Membrane</keyword>
<accession>A0AAD6M433</accession>
<evidence type="ECO:0000313" key="3">
    <source>
        <dbReference type="Proteomes" id="UP001164929"/>
    </source>
</evidence>
<reference evidence="2" key="1">
    <citation type="journal article" date="2023" name="Mol. Ecol. Resour.">
        <title>Chromosome-level genome assembly of a triploid poplar Populus alba 'Berolinensis'.</title>
        <authorList>
            <person name="Chen S."/>
            <person name="Yu Y."/>
            <person name="Wang X."/>
            <person name="Wang S."/>
            <person name="Zhang T."/>
            <person name="Zhou Y."/>
            <person name="He R."/>
            <person name="Meng N."/>
            <person name="Wang Y."/>
            <person name="Liu W."/>
            <person name="Liu Z."/>
            <person name="Liu J."/>
            <person name="Guo Q."/>
            <person name="Huang H."/>
            <person name="Sederoff R.R."/>
            <person name="Wang G."/>
            <person name="Qu G."/>
            <person name="Chen S."/>
        </authorList>
    </citation>
    <scope>NUCLEOTIDE SEQUENCE</scope>
    <source>
        <strain evidence="2">SC-2020</strain>
    </source>
</reference>
<evidence type="ECO:0000313" key="2">
    <source>
        <dbReference type="EMBL" id="KAJ6978613.1"/>
    </source>
</evidence>